<gene>
    <name evidence="2" type="ORF">pEaSNUABM7_00236</name>
</gene>
<evidence type="ECO:0000313" key="3">
    <source>
        <dbReference type="Proteomes" id="UP000827609"/>
    </source>
</evidence>
<reference evidence="2" key="1">
    <citation type="submission" date="2021-06" db="EMBL/GenBank/DDBJ databases">
        <title>Complete genome sequence of Erwinia phage pEa_SNUABM_7.</title>
        <authorList>
            <person name="Kim S.G."/>
            <person name="Park S.C."/>
        </authorList>
    </citation>
    <scope>NUCLEOTIDE SEQUENCE</scope>
</reference>
<dbReference type="Proteomes" id="UP000827609">
    <property type="component" value="Segment"/>
</dbReference>
<organism evidence="2 3">
    <name type="scientific">Erwinia phage pEa_SNUABM_7</name>
    <dbReference type="NCBI Taxonomy" id="2866695"/>
    <lineage>
        <taxon>Viruses</taxon>
        <taxon>Duplodnaviria</taxon>
        <taxon>Heunggongvirae</taxon>
        <taxon>Uroviricota</taxon>
        <taxon>Caudoviricetes</taxon>
        <taxon>Snuvirus</taxon>
        <taxon>Snuvirus SNUABM7</taxon>
    </lineage>
</organism>
<evidence type="ECO:0000313" key="2">
    <source>
        <dbReference type="EMBL" id="QYW04904.1"/>
    </source>
</evidence>
<accession>A0AAE7WT53</accession>
<evidence type="ECO:0000259" key="1">
    <source>
        <dbReference type="Pfam" id="PF12850"/>
    </source>
</evidence>
<protein>
    <recommendedName>
        <fullName evidence="1">Calcineurin-like phosphoesterase domain-containing protein</fullName>
    </recommendedName>
</protein>
<proteinExistence type="predicted"/>
<dbReference type="InterPro" id="IPR029052">
    <property type="entry name" value="Metallo-depent_PP-like"/>
</dbReference>
<dbReference type="EMBL" id="MZ475896">
    <property type="protein sequence ID" value="QYW04904.1"/>
    <property type="molecule type" value="Genomic_DNA"/>
</dbReference>
<sequence>MDIFTSDTHYASQRTLEFSRRPFANVSEMDRTMLDRCNAVATREDTLYHVGDFGAYEMVKYINAPVILICGNYEINDMHKQFNSDFDAFRDHLRRLGFKDVIRDSLEVGDMHLNHYPTKRSRTKFSLFGHIHGLQMVKRGALNVGVDCHHYAPVDAGRLAFFRNFIENHYDEDVFGP</sequence>
<dbReference type="Pfam" id="PF12850">
    <property type="entry name" value="Metallophos_2"/>
    <property type="match status" value="1"/>
</dbReference>
<dbReference type="InterPro" id="IPR024654">
    <property type="entry name" value="Calcineurin-like_PHP_lpxH"/>
</dbReference>
<dbReference type="Gene3D" id="3.60.21.10">
    <property type="match status" value="1"/>
</dbReference>
<dbReference type="SUPFAM" id="SSF56300">
    <property type="entry name" value="Metallo-dependent phosphatases"/>
    <property type="match status" value="1"/>
</dbReference>
<feature type="domain" description="Calcineurin-like phosphoesterase" evidence="1">
    <location>
        <begin position="5"/>
        <end position="140"/>
    </location>
</feature>
<keyword evidence="3" id="KW-1185">Reference proteome</keyword>
<name>A0AAE7WT53_9CAUD</name>